<gene>
    <name evidence="2" type="ORF">AMK59_7991</name>
</gene>
<dbReference type="Gene3D" id="3.40.50.720">
    <property type="entry name" value="NAD(P)-binding Rossmann-like Domain"/>
    <property type="match status" value="1"/>
</dbReference>
<dbReference type="Pfam" id="PF08659">
    <property type="entry name" value="KR"/>
    <property type="match status" value="1"/>
</dbReference>
<dbReference type="AlphaFoldDB" id="A0A0T6AT83"/>
<keyword evidence="3" id="KW-1185">Reference proteome</keyword>
<accession>A0A0T6AT83</accession>
<proteinExistence type="predicted"/>
<dbReference type="Proteomes" id="UP000051574">
    <property type="component" value="Unassembled WGS sequence"/>
</dbReference>
<sequence>GINYLNPDKPNKFICDPRSSYLIYGGSCEMWIDFVEWLVLRGARKIIVSSESKVQQPYPSRRLDLIRSLYGAKIHHVSGRIQTKENASEFISEVYKIGPINTVFILPVKTQHQLKQSDIKPVQYLDMALRNISPKTTFVNLFGAAFGVSQNRVDVEFPTYNIEWPDTVDFTDVLFGLDEILALRTRFVIIKSAKVSDILQETT</sequence>
<feature type="domain" description="Ketoreductase (KR)" evidence="1">
    <location>
        <begin position="20"/>
        <end position="108"/>
    </location>
</feature>
<evidence type="ECO:0000313" key="2">
    <source>
        <dbReference type="EMBL" id="KRT78125.1"/>
    </source>
</evidence>
<dbReference type="OrthoDB" id="6769580at2759"/>
<organism evidence="2 3">
    <name type="scientific">Oryctes borbonicus</name>
    <dbReference type="NCBI Taxonomy" id="1629725"/>
    <lineage>
        <taxon>Eukaryota</taxon>
        <taxon>Metazoa</taxon>
        <taxon>Ecdysozoa</taxon>
        <taxon>Arthropoda</taxon>
        <taxon>Hexapoda</taxon>
        <taxon>Insecta</taxon>
        <taxon>Pterygota</taxon>
        <taxon>Neoptera</taxon>
        <taxon>Endopterygota</taxon>
        <taxon>Coleoptera</taxon>
        <taxon>Polyphaga</taxon>
        <taxon>Scarabaeiformia</taxon>
        <taxon>Scarabaeidae</taxon>
        <taxon>Dynastinae</taxon>
        <taxon>Oryctes</taxon>
    </lineage>
</organism>
<feature type="non-terminal residue" evidence="2">
    <location>
        <position position="203"/>
    </location>
</feature>
<evidence type="ECO:0000259" key="1">
    <source>
        <dbReference type="Pfam" id="PF08659"/>
    </source>
</evidence>
<evidence type="ECO:0000313" key="3">
    <source>
        <dbReference type="Proteomes" id="UP000051574"/>
    </source>
</evidence>
<feature type="non-terminal residue" evidence="2">
    <location>
        <position position="1"/>
    </location>
</feature>
<dbReference type="EMBL" id="LJIG01022906">
    <property type="protein sequence ID" value="KRT78125.1"/>
    <property type="molecule type" value="Genomic_DNA"/>
</dbReference>
<name>A0A0T6AT83_9SCAR</name>
<comment type="caution">
    <text evidence="2">The sequence shown here is derived from an EMBL/GenBank/DDBJ whole genome shotgun (WGS) entry which is preliminary data.</text>
</comment>
<reference evidence="2 3" key="1">
    <citation type="submission" date="2015-09" db="EMBL/GenBank/DDBJ databases">
        <title>Draft genome of the scarab beetle Oryctes borbonicus.</title>
        <authorList>
            <person name="Meyer J.M."/>
            <person name="Markov G.V."/>
            <person name="Baskaran P."/>
            <person name="Herrmann M."/>
            <person name="Sommer R.J."/>
            <person name="Roedelsperger C."/>
        </authorList>
    </citation>
    <scope>NUCLEOTIDE SEQUENCE [LARGE SCALE GENOMIC DNA]</scope>
    <source>
        <strain evidence="2">OB123</strain>
        <tissue evidence="2">Whole animal</tissue>
    </source>
</reference>
<dbReference type="InterPro" id="IPR013968">
    <property type="entry name" value="PKS_KR"/>
</dbReference>
<protein>
    <submittedName>
        <fullName evidence="2">Dehydrogenase</fullName>
    </submittedName>
</protein>